<dbReference type="GO" id="GO:0017119">
    <property type="term" value="C:Golgi transport complex"/>
    <property type="evidence" value="ECO:0007669"/>
    <property type="project" value="TreeGrafter"/>
</dbReference>
<feature type="region of interest" description="Disordered" evidence="9">
    <location>
        <begin position="560"/>
        <end position="583"/>
    </location>
</feature>
<dbReference type="GO" id="GO:0007030">
    <property type="term" value="P:Golgi organization"/>
    <property type="evidence" value="ECO:0007669"/>
    <property type="project" value="InterPro"/>
</dbReference>
<proteinExistence type="inferred from homology"/>
<feature type="region of interest" description="Disordered" evidence="9">
    <location>
        <begin position="828"/>
        <end position="887"/>
    </location>
</feature>
<accession>A0AA39PMS8</accession>
<dbReference type="InterPro" id="IPR024603">
    <property type="entry name" value="COG_complex_COG2_C"/>
</dbReference>
<dbReference type="InterPro" id="IPR024602">
    <property type="entry name" value="COG_su2_N"/>
</dbReference>
<dbReference type="GO" id="GO:0006891">
    <property type="term" value="P:intra-Golgi vesicle-mediated transport"/>
    <property type="evidence" value="ECO:0007669"/>
    <property type="project" value="TreeGrafter"/>
</dbReference>
<dbReference type="GO" id="GO:0000139">
    <property type="term" value="C:Golgi membrane"/>
    <property type="evidence" value="ECO:0007669"/>
    <property type="project" value="UniProtKB-SubCell"/>
</dbReference>
<dbReference type="AlphaFoldDB" id="A0AA39PMS8"/>
<evidence type="ECO:0000256" key="2">
    <source>
        <dbReference type="ARBA" id="ARBA00007603"/>
    </source>
</evidence>
<evidence type="ECO:0000256" key="7">
    <source>
        <dbReference type="ARBA" id="ARBA00023136"/>
    </source>
</evidence>
<gene>
    <name evidence="12" type="ORF">IW261DRAFT_1548988</name>
</gene>
<dbReference type="GO" id="GO:0015031">
    <property type="term" value="P:protein transport"/>
    <property type="evidence" value="ECO:0007669"/>
    <property type="project" value="UniProtKB-KW"/>
</dbReference>
<evidence type="ECO:0000313" key="13">
    <source>
        <dbReference type="Proteomes" id="UP001175227"/>
    </source>
</evidence>
<feature type="region of interest" description="Disordered" evidence="9">
    <location>
        <begin position="919"/>
        <end position="964"/>
    </location>
</feature>
<sequence>MSGGEAGSSRDPFQLDRLAEELVTRELLHPHDIDGEESNHDLPAFVPLSHGNPYLTANVFDIEQFLLSRSHTSLQDLRSELRDYLAMLKEELVKLINDDYEAFISLSTDLRGEGVRLNKLKAPLGGLRIQIQVIQDAIKQKLEKRAIFREEKLTRGNQAKHLHRIAAEYTQLLYHASKARADKCVFVDEVQWRINRIQSTLSSDLDHHFSATLIAFTENTKLLEVDKAKLLADLTECLRTYDMLGLWEDAEDVIRRDVVRRFVRKTVHAGALAAPHSPLIPHTPLNPTAPAFLSSVSSLPRTPYTPFTAFPLKGSSLPQSYNLDKSMSPFYHLLEQSDEPLARLYSQILRFIERDLCRIMDIADKVAVKSFSAARPGTPQMSSFNINSDEKGFNVMANVVWDEFGRAIMDELGGIIFSAGKPDVFRKNHEITQAFVRSLEFLAPSVHSVECMRAHSIYSAFERRWQLPVYFQMRWKEIVTKLEDSLSSTRVEPTVGKVLTTSYHVQGSAPFVTAQAAAIWMAVTACWTYRFWRLTLQLLSRYKTWLEQSLAGMEKAPAAVATQTSDVPPRSSTPVTNEGSSADGAPLDDALLRQFAAAISDIKTLRSCILTLWREQISVMLPEPSDGTPDDLIESEEVLQRSLSSLMAMTPSMSSHIISILTKRCCDALLPVRSIPSQFRATSNKRMPTEPSHFVSSILRAVKVFFGIGTSNGAGTSLKDDFLPPASAEVFENVCQRYVHYVTAMKKTEESLRRLKRGRKPTFSLFGSSTAGADDEAKDEERIRTQMILDVEAFGKDAESLGVEPDSSESYRVLSTLVQAVDNTDLRLESRRKERERDLYRDRGGGDGDGRRRPSGETPRLYPSDRRGGDIGERARRGDEEMSRFRRGGGVLESAEAERLRRRGGVELWRRRRSFLRESTELEESLEESSDESEESESESDESESEESASSMARRCSMMSLGAF</sequence>
<keyword evidence="13" id="KW-1185">Reference proteome</keyword>
<protein>
    <recommendedName>
        <fullName evidence="3">Conserved oligomeric Golgi complex subunit 2</fullName>
    </recommendedName>
    <alternativeName>
        <fullName evidence="8">Component of oligomeric Golgi complex 2</fullName>
    </alternativeName>
</protein>
<comment type="similarity">
    <text evidence="2">Belongs to the COG2 family.</text>
</comment>
<dbReference type="InterPro" id="IPR009316">
    <property type="entry name" value="COG2"/>
</dbReference>
<reference evidence="12" key="1">
    <citation type="submission" date="2023-06" db="EMBL/GenBank/DDBJ databases">
        <authorList>
            <consortium name="Lawrence Berkeley National Laboratory"/>
            <person name="Ahrendt S."/>
            <person name="Sahu N."/>
            <person name="Indic B."/>
            <person name="Wong-Bajracharya J."/>
            <person name="Merenyi Z."/>
            <person name="Ke H.-M."/>
            <person name="Monk M."/>
            <person name="Kocsube S."/>
            <person name="Drula E."/>
            <person name="Lipzen A."/>
            <person name="Balint B."/>
            <person name="Henrissat B."/>
            <person name="Andreopoulos B."/>
            <person name="Martin F.M."/>
            <person name="Harder C.B."/>
            <person name="Rigling D."/>
            <person name="Ford K.L."/>
            <person name="Foster G.D."/>
            <person name="Pangilinan J."/>
            <person name="Papanicolaou A."/>
            <person name="Barry K."/>
            <person name="LaButti K."/>
            <person name="Viragh M."/>
            <person name="Koriabine M."/>
            <person name="Yan M."/>
            <person name="Riley R."/>
            <person name="Champramary S."/>
            <person name="Plett K.L."/>
            <person name="Tsai I.J."/>
            <person name="Slot J."/>
            <person name="Sipos G."/>
            <person name="Plett J."/>
            <person name="Nagy L.G."/>
            <person name="Grigoriev I.V."/>
        </authorList>
    </citation>
    <scope>NUCLEOTIDE SEQUENCE</scope>
    <source>
        <strain evidence="12">ICMP 16352</strain>
    </source>
</reference>
<dbReference type="Pfam" id="PF12022">
    <property type="entry name" value="COG2_C"/>
    <property type="match status" value="1"/>
</dbReference>
<dbReference type="PANTHER" id="PTHR12961:SF0">
    <property type="entry name" value="CONSERVED OLIGOMERIC GOLGI COMPLEX SUBUNIT 2"/>
    <property type="match status" value="1"/>
</dbReference>
<evidence type="ECO:0000259" key="11">
    <source>
        <dbReference type="Pfam" id="PF12022"/>
    </source>
</evidence>
<feature type="compositionally biased region" description="Polar residues" evidence="9">
    <location>
        <begin position="561"/>
        <end position="580"/>
    </location>
</feature>
<dbReference type="Pfam" id="PF06148">
    <property type="entry name" value="COG2_N"/>
    <property type="match status" value="1"/>
</dbReference>
<dbReference type="Proteomes" id="UP001175227">
    <property type="component" value="Unassembled WGS sequence"/>
</dbReference>
<evidence type="ECO:0000256" key="5">
    <source>
        <dbReference type="ARBA" id="ARBA00022927"/>
    </source>
</evidence>
<keyword evidence="4" id="KW-0813">Transport</keyword>
<dbReference type="PANTHER" id="PTHR12961">
    <property type="entry name" value="CONSERVED OLIGOMERIC GOLGI COMPLEX COMPONENT 2"/>
    <property type="match status" value="1"/>
</dbReference>
<dbReference type="EMBL" id="JAUEPR010000004">
    <property type="protein sequence ID" value="KAK0486008.1"/>
    <property type="molecule type" value="Genomic_DNA"/>
</dbReference>
<keyword evidence="7" id="KW-0472">Membrane</keyword>
<evidence type="ECO:0000313" key="12">
    <source>
        <dbReference type="EMBL" id="KAK0486008.1"/>
    </source>
</evidence>
<keyword evidence="5" id="KW-0653">Protein transport</keyword>
<evidence type="ECO:0000256" key="1">
    <source>
        <dbReference type="ARBA" id="ARBA00004395"/>
    </source>
</evidence>
<evidence type="ECO:0000256" key="6">
    <source>
        <dbReference type="ARBA" id="ARBA00023034"/>
    </source>
</evidence>
<keyword evidence="6" id="KW-0333">Golgi apparatus</keyword>
<comment type="subcellular location">
    <subcellularLocation>
        <location evidence="1">Golgi apparatus membrane</location>
        <topology evidence="1">Peripheral membrane protein</topology>
    </subcellularLocation>
</comment>
<name>A0AA39PMS8_9AGAR</name>
<feature type="compositionally biased region" description="Basic and acidic residues" evidence="9">
    <location>
        <begin position="828"/>
        <end position="855"/>
    </location>
</feature>
<evidence type="ECO:0000256" key="3">
    <source>
        <dbReference type="ARBA" id="ARBA00020977"/>
    </source>
</evidence>
<evidence type="ECO:0000256" key="4">
    <source>
        <dbReference type="ARBA" id="ARBA00022448"/>
    </source>
</evidence>
<evidence type="ECO:0000259" key="10">
    <source>
        <dbReference type="Pfam" id="PF06148"/>
    </source>
</evidence>
<evidence type="ECO:0000256" key="8">
    <source>
        <dbReference type="ARBA" id="ARBA00031344"/>
    </source>
</evidence>
<evidence type="ECO:0000256" key="9">
    <source>
        <dbReference type="SAM" id="MobiDB-lite"/>
    </source>
</evidence>
<feature type="domain" description="Conserved oligomeric Golgi complex subunit 2 N-terminal" evidence="10">
    <location>
        <begin position="53"/>
        <end position="120"/>
    </location>
</feature>
<feature type="compositionally biased region" description="Basic and acidic residues" evidence="9">
    <location>
        <begin position="863"/>
        <end position="884"/>
    </location>
</feature>
<comment type="caution">
    <text evidence="12">The sequence shown here is derived from an EMBL/GenBank/DDBJ whole genome shotgun (WGS) entry which is preliminary data.</text>
</comment>
<feature type="compositionally biased region" description="Acidic residues" evidence="9">
    <location>
        <begin position="921"/>
        <end position="947"/>
    </location>
</feature>
<feature type="domain" description="COG complex component COG2 C-terminal" evidence="11">
    <location>
        <begin position="463"/>
        <end position="791"/>
    </location>
</feature>
<organism evidence="12 13">
    <name type="scientific">Armillaria novae-zelandiae</name>
    <dbReference type="NCBI Taxonomy" id="153914"/>
    <lineage>
        <taxon>Eukaryota</taxon>
        <taxon>Fungi</taxon>
        <taxon>Dikarya</taxon>
        <taxon>Basidiomycota</taxon>
        <taxon>Agaricomycotina</taxon>
        <taxon>Agaricomycetes</taxon>
        <taxon>Agaricomycetidae</taxon>
        <taxon>Agaricales</taxon>
        <taxon>Marasmiineae</taxon>
        <taxon>Physalacriaceae</taxon>
        <taxon>Armillaria</taxon>
    </lineage>
</organism>